<feature type="domain" description="UPF0029" evidence="2">
    <location>
        <begin position="60"/>
        <end position="109"/>
    </location>
</feature>
<dbReference type="InterPro" id="IPR036956">
    <property type="entry name" value="Impact_N_sf"/>
</dbReference>
<organism evidence="3 4">
    <name type="scientific">Thiomicrorhabdus lithotrophica</name>
    <dbReference type="NCBI Taxonomy" id="2949997"/>
    <lineage>
        <taxon>Bacteria</taxon>
        <taxon>Pseudomonadati</taxon>
        <taxon>Pseudomonadota</taxon>
        <taxon>Gammaproteobacteria</taxon>
        <taxon>Thiotrichales</taxon>
        <taxon>Piscirickettsiaceae</taxon>
        <taxon>Thiomicrorhabdus</taxon>
    </lineage>
</organism>
<sequence length="119" mass="13362">MNTIFKNRVVVADVMIVVVRYFGGIKLGAGGLTRAYGHAAQAVMEILPTEQQIELDVLSVTCDFSLEQSVRHWLLLVEGSIESVEYAQKVTMKLSLPKLQTEDFIKKLNANRCQHKLLD</sequence>
<name>A0ABY8C9J2_9GAMM</name>
<keyword evidence="4" id="KW-1185">Reference proteome</keyword>
<dbReference type="InterPro" id="IPR020568">
    <property type="entry name" value="Ribosomal_Su5_D2-typ_SF"/>
</dbReference>
<dbReference type="Gene3D" id="3.30.70.240">
    <property type="match status" value="1"/>
</dbReference>
<dbReference type="InterPro" id="IPR035647">
    <property type="entry name" value="EFG_III/V"/>
</dbReference>
<dbReference type="InterPro" id="IPR015269">
    <property type="entry name" value="UPF0029_Impact_C"/>
</dbReference>
<dbReference type="EMBL" id="CP102381">
    <property type="protein sequence ID" value="WEJ62634.1"/>
    <property type="molecule type" value="Genomic_DNA"/>
</dbReference>
<dbReference type="Pfam" id="PF09186">
    <property type="entry name" value="DUF1949"/>
    <property type="match status" value="1"/>
</dbReference>
<dbReference type="RefSeq" id="WP_275594891.1">
    <property type="nucleotide sequence ID" value="NZ_CP102381.1"/>
</dbReference>
<dbReference type="Pfam" id="PF01205">
    <property type="entry name" value="Impact_N"/>
    <property type="match status" value="1"/>
</dbReference>
<dbReference type="Gene3D" id="3.30.230.30">
    <property type="entry name" value="Impact, N-terminal domain"/>
    <property type="match status" value="1"/>
</dbReference>
<dbReference type="Proteomes" id="UP001222275">
    <property type="component" value="Chromosome"/>
</dbReference>
<evidence type="ECO:0000313" key="3">
    <source>
        <dbReference type="EMBL" id="WEJ62634.1"/>
    </source>
</evidence>
<evidence type="ECO:0000259" key="1">
    <source>
        <dbReference type="Pfam" id="PF01205"/>
    </source>
</evidence>
<evidence type="ECO:0000259" key="2">
    <source>
        <dbReference type="Pfam" id="PF09186"/>
    </source>
</evidence>
<evidence type="ECO:0000313" key="4">
    <source>
        <dbReference type="Proteomes" id="UP001222275"/>
    </source>
</evidence>
<gene>
    <name evidence="3" type="ORF">NR989_11585</name>
</gene>
<accession>A0ABY8C9J2</accession>
<protein>
    <submittedName>
        <fullName evidence="3">YigZ family protein</fullName>
    </submittedName>
</protein>
<dbReference type="SUPFAM" id="SSF54980">
    <property type="entry name" value="EF-G C-terminal domain-like"/>
    <property type="match status" value="1"/>
</dbReference>
<dbReference type="SUPFAM" id="SSF54211">
    <property type="entry name" value="Ribosomal protein S5 domain 2-like"/>
    <property type="match status" value="1"/>
</dbReference>
<reference evidence="3 4" key="1">
    <citation type="submission" date="2022-06" db="EMBL/GenBank/DDBJ databases">
        <title>Thiomicrohabdus sp. nov, an obligately chemolithoautotrophic, sulfur-oxidizing bacterium isolated from beach of Guanyin Mountain. Amoy.</title>
        <authorList>
            <person name="Zhu H."/>
        </authorList>
    </citation>
    <scope>NUCLEOTIDE SEQUENCE [LARGE SCALE GENOMIC DNA]</scope>
    <source>
        <strain evidence="3 4">XGS-01</strain>
    </source>
</reference>
<feature type="domain" description="Impact N-terminal" evidence="1">
    <location>
        <begin position="11"/>
        <end position="43"/>
    </location>
</feature>
<dbReference type="InterPro" id="IPR001498">
    <property type="entry name" value="Impact_N"/>
</dbReference>
<proteinExistence type="predicted"/>